<dbReference type="Gene3D" id="2.40.50.100">
    <property type="match status" value="1"/>
</dbReference>
<feature type="domain" description="Lipoyl-binding" evidence="2">
    <location>
        <begin position="95"/>
        <end position="162"/>
    </location>
</feature>
<evidence type="ECO:0000259" key="2">
    <source>
        <dbReference type="Pfam" id="PF00364"/>
    </source>
</evidence>
<dbReference type="CDD" id="cd06849">
    <property type="entry name" value="lipoyl_domain"/>
    <property type="match status" value="1"/>
</dbReference>
<dbReference type="EMBL" id="HBKN01017440">
    <property type="protein sequence ID" value="CAE2296562.1"/>
    <property type="molecule type" value="Transcribed_RNA"/>
</dbReference>
<reference evidence="3" key="1">
    <citation type="submission" date="2021-01" db="EMBL/GenBank/DDBJ databases">
        <authorList>
            <person name="Corre E."/>
            <person name="Pelletier E."/>
            <person name="Niang G."/>
            <person name="Scheremetjew M."/>
            <person name="Finn R."/>
            <person name="Kale V."/>
            <person name="Holt S."/>
            <person name="Cochrane G."/>
            <person name="Meng A."/>
            <person name="Brown T."/>
            <person name="Cohen L."/>
        </authorList>
    </citation>
    <scope>NUCLEOTIDE SEQUENCE</scope>
    <source>
        <strain evidence="3">CCMP 2712</strain>
    </source>
</reference>
<dbReference type="AlphaFoldDB" id="A0A7S4NN04"/>
<dbReference type="Pfam" id="PF00364">
    <property type="entry name" value="Biotin_lipoyl"/>
    <property type="match status" value="1"/>
</dbReference>
<feature type="coiled-coil region" evidence="1">
    <location>
        <begin position="182"/>
        <end position="209"/>
    </location>
</feature>
<dbReference type="InterPro" id="IPR011053">
    <property type="entry name" value="Single_hybrid_motif"/>
</dbReference>
<proteinExistence type="predicted"/>
<keyword evidence="1" id="KW-0175">Coiled coil</keyword>
<sequence>MRATFAFRRGLATLVRKNIRPMAVHAFQPIRAASVTDSRACSMQQRCNSISMLRRSFSSDATIKPTKPKVVQDLPTQKFWEQIFDILDLDQIAGDDGESLKEQITITKWYKTPRSAVKAGEKVFEVEAASIMMDFCADHAGFLGAHLVEEGEILTRGKIAAQILDVPETVADLSDEVMQDELTKAEGSVKTFEESIERFTKERRLLKEDLSLACRLAGNREVEFSPLCFASRLPGNQNVVVVPPPNVDYKVVGSSNLDEFELGREGASPSEVEKAPAPLSADRNLVVKVLREHRSINTVLLARPFHATTVPQLDSSIKAAVTQSVESRVNATIAVSPLPLLADDDVKLPPLSSSSSSSSSSSPASSSQFCILALDCVVVASDSVSNAFFLLKELEENAQRALLVSLAQVKMVDMPPEYEKVAELQRRMHEQRFRSLRSAFPEKTEFSDKK</sequence>
<dbReference type="Gene3D" id="3.40.225.10">
    <property type="entry name" value="Class II aldolase/adducin N-terminal domain"/>
    <property type="match status" value="1"/>
</dbReference>
<dbReference type="SUPFAM" id="SSF51230">
    <property type="entry name" value="Single hybrid motif"/>
    <property type="match status" value="1"/>
</dbReference>
<accession>A0A7S4NN04</accession>
<protein>
    <recommendedName>
        <fullName evidence="2">Lipoyl-binding domain-containing protein</fullName>
    </recommendedName>
</protein>
<evidence type="ECO:0000313" key="3">
    <source>
        <dbReference type="EMBL" id="CAE2296562.1"/>
    </source>
</evidence>
<dbReference type="InterPro" id="IPR000089">
    <property type="entry name" value="Biotin_lipoyl"/>
</dbReference>
<organism evidence="3">
    <name type="scientific">Guillardia theta</name>
    <name type="common">Cryptophyte</name>
    <name type="synonym">Cryptomonas phi</name>
    <dbReference type="NCBI Taxonomy" id="55529"/>
    <lineage>
        <taxon>Eukaryota</taxon>
        <taxon>Cryptophyceae</taxon>
        <taxon>Pyrenomonadales</taxon>
        <taxon>Geminigeraceae</taxon>
        <taxon>Guillardia</taxon>
    </lineage>
</organism>
<name>A0A7S4NN04_GUITH</name>
<evidence type="ECO:0000256" key="1">
    <source>
        <dbReference type="SAM" id="Coils"/>
    </source>
</evidence>
<gene>
    <name evidence="3" type="ORF">GTHE00462_LOCUS13756</name>
</gene>
<dbReference type="InterPro" id="IPR036409">
    <property type="entry name" value="Aldolase_II/adducin_N_sf"/>
</dbReference>